<feature type="domain" description="ABC transmembrane type-1" evidence="11">
    <location>
        <begin position="69"/>
        <end position="275"/>
    </location>
</feature>
<feature type="transmembrane region" description="Helical" evidence="10">
    <location>
        <begin position="137"/>
        <end position="155"/>
    </location>
</feature>
<protein>
    <recommendedName>
        <fullName evidence="3 10">Phosphate transport system permease protein PstA</fullName>
    </recommendedName>
</protein>
<dbReference type="PANTHER" id="PTHR42922">
    <property type="entry name" value="PHOSPHATE TRANSPORT SYSTEM PERMEASE PROTEIN PSTA"/>
    <property type="match status" value="1"/>
</dbReference>
<dbReference type="Proteomes" id="UP000646745">
    <property type="component" value="Unassembled WGS sequence"/>
</dbReference>
<dbReference type="EMBL" id="BMZI01000007">
    <property type="protein sequence ID" value="GHB29303.1"/>
    <property type="molecule type" value="Genomic_DNA"/>
</dbReference>
<evidence type="ECO:0000256" key="1">
    <source>
        <dbReference type="ARBA" id="ARBA00004651"/>
    </source>
</evidence>
<keyword evidence="8 10" id="KW-1133">Transmembrane helix</keyword>
<feature type="transmembrane region" description="Helical" evidence="10">
    <location>
        <begin position="106"/>
        <end position="131"/>
    </location>
</feature>
<dbReference type="PROSITE" id="PS50928">
    <property type="entry name" value="ABC_TM1"/>
    <property type="match status" value="1"/>
</dbReference>
<dbReference type="Pfam" id="PF00528">
    <property type="entry name" value="BPD_transp_1"/>
    <property type="match status" value="1"/>
</dbReference>
<evidence type="ECO:0000256" key="3">
    <source>
        <dbReference type="ARBA" id="ARBA00016864"/>
    </source>
</evidence>
<evidence type="ECO:0000256" key="6">
    <source>
        <dbReference type="ARBA" id="ARBA00022592"/>
    </source>
</evidence>
<evidence type="ECO:0000259" key="11">
    <source>
        <dbReference type="PROSITE" id="PS50928"/>
    </source>
</evidence>
<feature type="transmembrane region" description="Helical" evidence="10">
    <location>
        <begin position="187"/>
        <end position="207"/>
    </location>
</feature>
<keyword evidence="7 10" id="KW-0812">Transmembrane</keyword>
<reference evidence="13" key="1">
    <citation type="journal article" date="2019" name="Int. J. Syst. Evol. Microbiol.">
        <title>The Global Catalogue of Microorganisms (GCM) 10K type strain sequencing project: providing services to taxonomists for standard genome sequencing and annotation.</title>
        <authorList>
            <consortium name="The Broad Institute Genomics Platform"/>
            <consortium name="The Broad Institute Genome Sequencing Center for Infectious Disease"/>
            <person name="Wu L."/>
            <person name="Ma J."/>
        </authorList>
    </citation>
    <scope>NUCLEOTIDE SEQUENCE [LARGE SCALE GENOMIC DNA]</scope>
    <source>
        <strain evidence="13">KCTC 32998</strain>
    </source>
</reference>
<evidence type="ECO:0000256" key="7">
    <source>
        <dbReference type="ARBA" id="ARBA00022692"/>
    </source>
</evidence>
<dbReference type="PANTHER" id="PTHR42922:SF1">
    <property type="entry name" value="PHOSPHATE TRANSPORT SYSTEM PERMEASE PROTEIN PSTA"/>
    <property type="match status" value="1"/>
</dbReference>
<accession>A0ABQ3E9D9</accession>
<dbReference type="SUPFAM" id="SSF161098">
    <property type="entry name" value="MetI-like"/>
    <property type="match status" value="1"/>
</dbReference>
<feature type="transmembrane region" description="Helical" evidence="10">
    <location>
        <begin position="68"/>
        <end position="94"/>
    </location>
</feature>
<dbReference type="RefSeq" id="WP_189445536.1">
    <property type="nucleotide sequence ID" value="NZ_BMZI01000007.1"/>
</dbReference>
<evidence type="ECO:0000256" key="8">
    <source>
        <dbReference type="ARBA" id="ARBA00022989"/>
    </source>
</evidence>
<evidence type="ECO:0000313" key="12">
    <source>
        <dbReference type="EMBL" id="GHB29303.1"/>
    </source>
</evidence>
<keyword evidence="6" id="KW-0592">Phosphate transport</keyword>
<comment type="subcellular location">
    <subcellularLocation>
        <location evidence="10">Cell inner membrane</location>
        <topology evidence="10">Multi-pass membrane protein</topology>
    </subcellularLocation>
    <subcellularLocation>
        <location evidence="1">Cell membrane</location>
        <topology evidence="1">Multi-pass membrane protein</topology>
    </subcellularLocation>
</comment>
<dbReference type="NCBIfam" id="TIGR00974">
    <property type="entry name" value="3a0107s02c"/>
    <property type="match status" value="1"/>
</dbReference>
<dbReference type="InterPro" id="IPR000515">
    <property type="entry name" value="MetI-like"/>
</dbReference>
<evidence type="ECO:0000313" key="13">
    <source>
        <dbReference type="Proteomes" id="UP000646745"/>
    </source>
</evidence>
<comment type="similarity">
    <text evidence="2 10">Belongs to the binding-protein-dependent transport system permease family. CysTW subfamily.</text>
</comment>
<keyword evidence="13" id="KW-1185">Reference proteome</keyword>
<organism evidence="12 13">
    <name type="scientific">Salinicola rhizosphaerae</name>
    <dbReference type="NCBI Taxonomy" id="1443141"/>
    <lineage>
        <taxon>Bacteria</taxon>
        <taxon>Pseudomonadati</taxon>
        <taxon>Pseudomonadota</taxon>
        <taxon>Gammaproteobacteria</taxon>
        <taxon>Oceanospirillales</taxon>
        <taxon>Halomonadaceae</taxon>
        <taxon>Salinicola</taxon>
    </lineage>
</organism>
<comment type="caution">
    <text evidence="12">The sequence shown here is derived from an EMBL/GenBank/DDBJ whole genome shotgun (WGS) entry which is preliminary data.</text>
</comment>
<evidence type="ECO:0000256" key="10">
    <source>
        <dbReference type="RuleBase" id="RU363043"/>
    </source>
</evidence>
<evidence type="ECO:0000256" key="2">
    <source>
        <dbReference type="ARBA" id="ARBA00007069"/>
    </source>
</evidence>
<dbReference type="InterPro" id="IPR051408">
    <property type="entry name" value="Phosphate_transprt_permease"/>
</dbReference>
<dbReference type="Gene3D" id="1.10.3720.10">
    <property type="entry name" value="MetI-like"/>
    <property type="match status" value="1"/>
</dbReference>
<keyword evidence="5 10" id="KW-1003">Cell membrane</keyword>
<dbReference type="CDD" id="cd06261">
    <property type="entry name" value="TM_PBP2"/>
    <property type="match status" value="1"/>
</dbReference>
<evidence type="ECO:0000256" key="9">
    <source>
        <dbReference type="ARBA" id="ARBA00023136"/>
    </source>
</evidence>
<feature type="transmembrane region" description="Helical" evidence="10">
    <location>
        <begin position="256"/>
        <end position="278"/>
    </location>
</feature>
<evidence type="ECO:0000256" key="4">
    <source>
        <dbReference type="ARBA" id="ARBA00022448"/>
    </source>
</evidence>
<gene>
    <name evidence="12" type="primary">pstA</name>
    <name evidence="12" type="ORF">GCM10009038_29860</name>
</gene>
<keyword evidence="9 10" id="KW-0472">Membrane</keyword>
<dbReference type="InterPro" id="IPR005672">
    <property type="entry name" value="Phosphate_PstA"/>
</dbReference>
<sequence>MQLSQSPLYRRRKRLNQLVMGACIVATLIGFVFLFAILFTLVTKGISAISPSIFIERTRMSGGGLGNAIWGSFLMTAVATVLGTIIGVAAGTWLAEYGEKGIMAKVIRFINDVLLSAPSIIIGLFIYAVIVVPTGGFSGWAGVLSLTVIIVPVVIRSTEDMLRLIPNSLREAAAALGAHRWWIIVRVCYSGARAGIITGILLGFARISGETAPLLFTSLNSNQWNFFDLSSEMANLPMTIYQNMTINSFIPDLVSLAWGGALILTAAILILNIAARYFSRQRS</sequence>
<evidence type="ECO:0000256" key="5">
    <source>
        <dbReference type="ARBA" id="ARBA00022475"/>
    </source>
</evidence>
<feature type="transmembrane region" description="Helical" evidence="10">
    <location>
        <begin position="18"/>
        <end position="42"/>
    </location>
</feature>
<proteinExistence type="inferred from homology"/>
<keyword evidence="4" id="KW-0813">Transport</keyword>
<name>A0ABQ3E9D9_9GAMM</name>
<dbReference type="InterPro" id="IPR035906">
    <property type="entry name" value="MetI-like_sf"/>
</dbReference>